<dbReference type="AlphaFoldDB" id="A0A4Y2UUW9"/>
<dbReference type="EMBL" id="BGPR01039944">
    <property type="protein sequence ID" value="GBO15991.1"/>
    <property type="molecule type" value="Genomic_DNA"/>
</dbReference>
<evidence type="ECO:0000256" key="1">
    <source>
        <dbReference type="SAM" id="MobiDB-lite"/>
    </source>
</evidence>
<sequence length="81" mass="9066">MANCVLGLHTGRIFGGIGSQNHDPTIPKQEPLTPGHHDPRAYRDERKKDTTECCCSKLSKSYLPVEISKVRPYETKTSLLN</sequence>
<feature type="compositionally biased region" description="Basic and acidic residues" evidence="1">
    <location>
        <begin position="35"/>
        <end position="48"/>
    </location>
</feature>
<keyword evidence="3" id="KW-1185">Reference proteome</keyword>
<evidence type="ECO:0000313" key="3">
    <source>
        <dbReference type="Proteomes" id="UP000499080"/>
    </source>
</evidence>
<name>A0A4Y2UUW9_ARAVE</name>
<reference evidence="2 3" key="1">
    <citation type="journal article" date="2019" name="Sci. Rep.">
        <title>Orb-weaving spider Araneus ventricosus genome elucidates the spidroin gene catalogue.</title>
        <authorList>
            <person name="Kono N."/>
            <person name="Nakamura H."/>
            <person name="Ohtoshi R."/>
            <person name="Moran D.A.P."/>
            <person name="Shinohara A."/>
            <person name="Yoshida Y."/>
            <person name="Fujiwara M."/>
            <person name="Mori M."/>
            <person name="Tomita M."/>
            <person name="Arakawa K."/>
        </authorList>
    </citation>
    <scope>NUCLEOTIDE SEQUENCE [LARGE SCALE GENOMIC DNA]</scope>
</reference>
<comment type="caution">
    <text evidence="2">The sequence shown here is derived from an EMBL/GenBank/DDBJ whole genome shotgun (WGS) entry which is preliminary data.</text>
</comment>
<feature type="region of interest" description="Disordered" evidence="1">
    <location>
        <begin position="16"/>
        <end position="48"/>
    </location>
</feature>
<protein>
    <submittedName>
        <fullName evidence="2">Uncharacterized protein</fullName>
    </submittedName>
</protein>
<organism evidence="2 3">
    <name type="scientific">Araneus ventricosus</name>
    <name type="common">Orbweaver spider</name>
    <name type="synonym">Epeira ventricosa</name>
    <dbReference type="NCBI Taxonomy" id="182803"/>
    <lineage>
        <taxon>Eukaryota</taxon>
        <taxon>Metazoa</taxon>
        <taxon>Ecdysozoa</taxon>
        <taxon>Arthropoda</taxon>
        <taxon>Chelicerata</taxon>
        <taxon>Arachnida</taxon>
        <taxon>Araneae</taxon>
        <taxon>Araneomorphae</taxon>
        <taxon>Entelegynae</taxon>
        <taxon>Araneoidea</taxon>
        <taxon>Araneidae</taxon>
        <taxon>Araneus</taxon>
    </lineage>
</organism>
<proteinExistence type="predicted"/>
<dbReference type="Proteomes" id="UP000499080">
    <property type="component" value="Unassembled WGS sequence"/>
</dbReference>
<evidence type="ECO:0000313" key="2">
    <source>
        <dbReference type="EMBL" id="GBO15991.1"/>
    </source>
</evidence>
<accession>A0A4Y2UUW9</accession>
<gene>
    <name evidence="2" type="ORF">AVEN_155633_1</name>
</gene>